<organism evidence="2 3">
    <name type="scientific">Fusibacter bizertensis</name>
    <dbReference type="NCBI Taxonomy" id="1488331"/>
    <lineage>
        <taxon>Bacteria</taxon>
        <taxon>Bacillati</taxon>
        <taxon>Bacillota</taxon>
        <taxon>Clostridia</taxon>
        <taxon>Eubacteriales</taxon>
        <taxon>Eubacteriales Family XII. Incertae Sedis</taxon>
        <taxon>Fusibacter</taxon>
    </lineage>
</organism>
<dbReference type="InterPro" id="IPR052917">
    <property type="entry name" value="Stress-Dev_Protein"/>
</dbReference>
<evidence type="ECO:0000313" key="3">
    <source>
        <dbReference type="Proteomes" id="UP001158045"/>
    </source>
</evidence>
<dbReference type="PANTHER" id="PTHR34818">
    <property type="entry name" value="PROTEIN BLI-3"/>
    <property type="match status" value="1"/>
</dbReference>
<dbReference type="Pfam" id="PF12675">
    <property type="entry name" value="DUF3795"/>
    <property type="match status" value="1"/>
</dbReference>
<protein>
    <submittedName>
        <fullName evidence="2">Pyridoxamine 5'-phosphate oxidase family protein</fullName>
    </submittedName>
</protein>
<dbReference type="RefSeq" id="WP_281093946.1">
    <property type="nucleotide sequence ID" value="NZ_JARYZI010000004.1"/>
</dbReference>
<keyword evidence="3" id="KW-1185">Reference proteome</keyword>
<proteinExistence type="predicted"/>
<gene>
    <name evidence="2" type="ORF">QE109_08165</name>
</gene>
<dbReference type="InterPro" id="IPR038725">
    <property type="entry name" value="YdaG_split_barrel_FMN-bd"/>
</dbReference>
<sequence>MSIFNLHNVYKQASDIVSKCTEGQFAIIDENGYPKVATRSCIKVTGINEAYFSSNVSGHLIQSILNNPKSSVCFEKDGNNITLVGKTKLVTDFEVKKDLWLDWFINHYPGGFDDPDYGIIKFETEYVSLWIDRKVYKFQIADLKQITSRCGLMCNSCEWKVPNNCKGCIASNSRPFYGTCRIATCAQEKKLLHCGLCDEMPCELLKDFSCGDGEHCDIPKGARIEVLKMWS</sequence>
<feature type="domain" description="General stress protein FMN-binding split barrel" evidence="1">
    <location>
        <begin position="48"/>
        <end position="132"/>
    </location>
</feature>
<dbReference type="Pfam" id="PF16242">
    <property type="entry name" value="Pyrid_ox_like"/>
    <property type="match status" value="1"/>
</dbReference>
<dbReference type="InterPro" id="IPR012349">
    <property type="entry name" value="Split_barrel_FMN-bd"/>
</dbReference>
<accession>A0ABT6NCH6</accession>
<evidence type="ECO:0000259" key="1">
    <source>
        <dbReference type="Pfam" id="PF16242"/>
    </source>
</evidence>
<dbReference type="SUPFAM" id="SSF50475">
    <property type="entry name" value="FMN-binding split barrel"/>
    <property type="match status" value="1"/>
</dbReference>
<evidence type="ECO:0000313" key="2">
    <source>
        <dbReference type="EMBL" id="MDH8678119.1"/>
    </source>
</evidence>
<reference evidence="2 3" key="1">
    <citation type="submission" date="2023-04" db="EMBL/GenBank/DDBJ databases">
        <title>Fusibacter bizertensis strain WBS, isolated from littoral bottom sediments of the Arctic seas - biochemical and genomic analysis.</title>
        <authorList>
            <person name="Brioukhanov A.L."/>
        </authorList>
    </citation>
    <scope>NUCLEOTIDE SEQUENCE [LARGE SCALE GENOMIC DNA]</scope>
    <source>
        <strain evidence="2 3">WBS</strain>
    </source>
</reference>
<dbReference type="Proteomes" id="UP001158045">
    <property type="component" value="Unassembled WGS sequence"/>
</dbReference>
<dbReference type="PANTHER" id="PTHR34818:SF1">
    <property type="entry name" value="PROTEIN BLI-3"/>
    <property type="match status" value="1"/>
</dbReference>
<dbReference type="EMBL" id="JARYZI010000004">
    <property type="protein sequence ID" value="MDH8678119.1"/>
    <property type="molecule type" value="Genomic_DNA"/>
</dbReference>
<dbReference type="Gene3D" id="2.30.110.10">
    <property type="entry name" value="Electron Transport, Fmn-binding Protein, Chain A"/>
    <property type="match status" value="1"/>
</dbReference>
<comment type="caution">
    <text evidence="2">The sequence shown here is derived from an EMBL/GenBank/DDBJ whole genome shotgun (WGS) entry which is preliminary data.</text>
</comment>
<name>A0ABT6NCH6_9FIRM</name>
<dbReference type="InterPro" id="IPR024227">
    <property type="entry name" value="DUF3795"/>
</dbReference>